<keyword evidence="3 9" id="KW-0964">Secreted</keyword>
<evidence type="ECO:0000256" key="3">
    <source>
        <dbReference type="ARBA" id="ARBA00022525"/>
    </source>
</evidence>
<keyword evidence="2 9" id="KW-0719">Serine esterase</keyword>
<dbReference type="EMBL" id="NPIC01000018">
    <property type="protein sequence ID" value="RDL29806.1"/>
    <property type="molecule type" value="Genomic_DNA"/>
</dbReference>
<keyword evidence="4 9" id="KW-0732">Signal</keyword>
<dbReference type="EC" id="3.1.1.-" evidence="9"/>
<evidence type="ECO:0000256" key="2">
    <source>
        <dbReference type="ARBA" id="ARBA00022487"/>
    </source>
</evidence>
<keyword evidence="5 9" id="KW-0378">Hydrolase</keyword>
<keyword evidence="8 9" id="KW-0624">Polysaccharide degradation</keyword>
<comment type="function">
    <text evidence="9">Esterase involved in the hydrolysis of xylan, a major structural heterogeneous polysaccharide found in plant biomass representing the second most abundant polysaccharide in the biosphere, after cellulose.</text>
</comment>
<evidence type="ECO:0000256" key="4">
    <source>
        <dbReference type="ARBA" id="ARBA00022729"/>
    </source>
</evidence>
<dbReference type="SUPFAM" id="SSF53474">
    <property type="entry name" value="alpha/beta-Hydrolases"/>
    <property type="match status" value="2"/>
</dbReference>
<keyword evidence="11" id="KW-1185">Reference proteome</keyword>
<dbReference type="GO" id="GO:0045493">
    <property type="term" value="P:xylan catabolic process"/>
    <property type="evidence" value="ECO:0007669"/>
    <property type="project" value="UniProtKB-UniRule"/>
</dbReference>
<dbReference type="PANTHER" id="PTHR43037:SF3">
    <property type="entry name" value="FERULOYL ESTERASE B"/>
    <property type="match status" value="1"/>
</dbReference>
<dbReference type="GeneID" id="43603520"/>
<gene>
    <name evidence="10" type="ORF">BP5553_10671</name>
</gene>
<sequence>MLSSFKISGLAALSLLSLSANGALVSVPNFGANPTNLLMNIYVPSKLATNPAIILALHGCSGTGEFYASQTKYNSLADTHGFITIFPSANHDNGCWDVASTKTLTHGGGGDSNGLANMISYTISKYNADPKKVFVTGTSSGSMMTNVLAATYPDVFAAASGYSGVAAGCLAGSPSSSPQAADPTCANGKVIKTSAEWTSVVKAMYPGYSGAYPRIQLWHGTADTFVSYANLAEAVKEWSGVIGLTFTKNVTNTPQSGYTQMVYGDGTRFIAYSAAGVGHTVPVHEDVDLKWFGIV</sequence>
<dbReference type="GO" id="GO:0052689">
    <property type="term" value="F:carboxylic ester hydrolase activity"/>
    <property type="evidence" value="ECO:0007669"/>
    <property type="project" value="UniProtKB-KW"/>
</dbReference>
<dbReference type="InterPro" id="IPR010126">
    <property type="entry name" value="Esterase_phb"/>
</dbReference>
<dbReference type="OrthoDB" id="2425929at2759"/>
<evidence type="ECO:0000313" key="10">
    <source>
        <dbReference type="EMBL" id="RDL29806.1"/>
    </source>
</evidence>
<reference evidence="10 11" key="1">
    <citation type="journal article" date="2018" name="IMA Fungus">
        <title>IMA Genome-F 9: Draft genome sequence of Annulohypoxylon stygium, Aspergillus mulundensis, Berkeleyomyces basicola (syn. Thielaviopsis basicola), Ceratocystis smalleyi, two Cercospora beticola strains, Coleophoma cylindrospora, Fusarium fracticaudum, Phialophora cf. hyalina, and Morchella septimelata.</title>
        <authorList>
            <person name="Wingfield B.D."/>
            <person name="Bills G.F."/>
            <person name="Dong Y."/>
            <person name="Huang W."/>
            <person name="Nel W.J."/>
            <person name="Swalarsk-Parry B.S."/>
            <person name="Vaghefi N."/>
            <person name="Wilken P.M."/>
            <person name="An Z."/>
            <person name="de Beer Z.W."/>
            <person name="De Vos L."/>
            <person name="Chen L."/>
            <person name="Duong T.A."/>
            <person name="Gao Y."/>
            <person name="Hammerbacher A."/>
            <person name="Kikkert J.R."/>
            <person name="Li Y."/>
            <person name="Li H."/>
            <person name="Li K."/>
            <person name="Li Q."/>
            <person name="Liu X."/>
            <person name="Ma X."/>
            <person name="Naidoo K."/>
            <person name="Pethybridge S.J."/>
            <person name="Sun J."/>
            <person name="Steenkamp E.T."/>
            <person name="van der Nest M.A."/>
            <person name="van Wyk S."/>
            <person name="Wingfield M.J."/>
            <person name="Xiong C."/>
            <person name="Yue Q."/>
            <person name="Zhang X."/>
        </authorList>
    </citation>
    <scope>NUCLEOTIDE SEQUENCE [LARGE SCALE GENOMIC DNA]</scope>
    <source>
        <strain evidence="10 11">BP 5553</strain>
    </source>
</reference>
<dbReference type="InterPro" id="IPR050955">
    <property type="entry name" value="Plant_Biomass_Hydrol_Est"/>
</dbReference>
<dbReference type="RefSeq" id="XP_031864563.1">
    <property type="nucleotide sequence ID" value="XM_032019294.1"/>
</dbReference>
<evidence type="ECO:0000256" key="6">
    <source>
        <dbReference type="ARBA" id="ARBA00023180"/>
    </source>
</evidence>
<comment type="caution">
    <text evidence="10">The sequence shown here is derived from an EMBL/GenBank/DDBJ whole genome shotgun (WGS) entry which is preliminary data.</text>
</comment>
<feature type="signal peptide" evidence="9">
    <location>
        <begin position="1"/>
        <end position="22"/>
    </location>
</feature>
<protein>
    <recommendedName>
        <fullName evidence="9">Carboxylic ester hydrolase</fullName>
        <ecNumber evidence="9">3.1.1.-</ecNumber>
    </recommendedName>
</protein>
<keyword evidence="7 9" id="KW-0119">Carbohydrate metabolism</keyword>
<feature type="chain" id="PRO_5029036271" description="Carboxylic ester hydrolase" evidence="9">
    <location>
        <begin position="23"/>
        <end position="295"/>
    </location>
</feature>
<evidence type="ECO:0000256" key="7">
    <source>
        <dbReference type="ARBA" id="ARBA00023277"/>
    </source>
</evidence>
<evidence type="ECO:0000313" key="11">
    <source>
        <dbReference type="Proteomes" id="UP000254866"/>
    </source>
</evidence>
<dbReference type="PANTHER" id="PTHR43037">
    <property type="entry name" value="UNNAMED PRODUCT-RELATED"/>
    <property type="match status" value="1"/>
</dbReference>
<evidence type="ECO:0000256" key="8">
    <source>
        <dbReference type="ARBA" id="ARBA00023326"/>
    </source>
</evidence>
<dbReference type="GO" id="GO:0005576">
    <property type="term" value="C:extracellular region"/>
    <property type="evidence" value="ECO:0007669"/>
    <property type="project" value="UniProtKB-SubCell"/>
</dbReference>
<dbReference type="NCBIfam" id="TIGR01840">
    <property type="entry name" value="esterase_phb"/>
    <property type="match status" value="1"/>
</dbReference>
<proteinExistence type="inferred from homology"/>
<dbReference type="STRING" id="2656787.A0A370T8Q3"/>
<evidence type="ECO:0000256" key="1">
    <source>
        <dbReference type="ARBA" id="ARBA00004613"/>
    </source>
</evidence>
<keyword evidence="6" id="KW-0325">Glycoprotein</keyword>
<comment type="subcellular location">
    <subcellularLocation>
        <location evidence="1 9">Secreted</location>
    </subcellularLocation>
</comment>
<evidence type="ECO:0000256" key="9">
    <source>
        <dbReference type="RuleBase" id="RU367147"/>
    </source>
</evidence>
<dbReference type="Gene3D" id="3.40.50.1820">
    <property type="entry name" value="alpha/beta hydrolase"/>
    <property type="match status" value="1"/>
</dbReference>
<dbReference type="InterPro" id="IPR029058">
    <property type="entry name" value="AB_hydrolase_fold"/>
</dbReference>
<accession>A0A370T8Q3</accession>
<comment type="similarity">
    <text evidence="9">Belongs to the carbohydrate esterase 1 (CE1) family.</text>
</comment>
<dbReference type="Pfam" id="PF10503">
    <property type="entry name" value="Esterase_PHB"/>
    <property type="match status" value="1"/>
</dbReference>
<evidence type="ECO:0000256" key="5">
    <source>
        <dbReference type="ARBA" id="ARBA00022801"/>
    </source>
</evidence>
<dbReference type="AlphaFoldDB" id="A0A370T8Q3"/>
<organism evidence="10 11">
    <name type="scientific">Venustampulla echinocandica</name>
    <dbReference type="NCBI Taxonomy" id="2656787"/>
    <lineage>
        <taxon>Eukaryota</taxon>
        <taxon>Fungi</taxon>
        <taxon>Dikarya</taxon>
        <taxon>Ascomycota</taxon>
        <taxon>Pezizomycotina</taxon>
        <taxon>Leotiomycetes</taxon>
        <taxon>Helotiales</taxon>
        <taxon>Pleuroascaceae</taxon>
        <taxon>Venustampulla</taxon>
    </lineage>
</organism>
<dbReference type="Proteomes" id="UP000254866">
    <property type="component" value="Unassembled WGS sequence"/>
</dbReference>
<name>A0A370T8Q3_9HELO</name>